<evidence type="ECO:0000256" key="8">
    <source>
        <dbReference type="SAM" id="SignalP"/>
    </source>
</evidence>
<comment type="similarity">
    <text evidence="2">Belongs to the OmpP1/FadL family.</text>
</comment>
<dbReference type="Proteomes" id="UP000034410">
    <property type="component" value="Chromosome"/>
</dbReference>
<proteinExistence type="inferred from homology"/>
<evidence type="ECO:0008006" key="11">
    <source>
        <dbReference type="Google" id="ProtNLM"/>
    </source>
</evidence>
<dbReference type="Pfam" id="PF03349">
    <property type="entry name" value="Toluene_X"/>
    <property type="match status" value="1"/>
</dbReference>
<evidence type="ECO:0000256" key="1">
    <source>
        <dbReference type="ARBA" id="ARBA00004571"/>
    </source>
</evidence>
<keyword evidence="3" id="KW-1134">Transmembrane beta strand</keyword>
<organism evidence="9 10">
    <name type="scientific">Sedimenticola thiotaurini</name>
    <dbReference type="NCBI Taxonomy" id="1543721"/>
    <lineage>
        <taxon>Bacteria</taxon>
        <taxon>Pseudomonadati</taxon>
        <taxon>Pseudomonadota</taxon>
        <taxon>Gammaproteobacteria</taxon>
        <taxon>Chromatiales</taxon>
        <taxon>Sedimenticolaceae</taxon>
        <taxon>Sedimenticola</taxon>
    </lineage>
</organism>
<feature type="chain" id="PRO_5002517812" description="Aromatic hydrocarbon degradation protein" evidence="8">
    <location>
        <begin position="23"/>
        <end position="457"/>
    </location>
</feature>
<evidence type="ECO:0000256" key="7">
    <source>
        <dbReference type="ARBA" id="ARBA00023237"/>
    </source>
</evidence>
<evidence type="ECO:0000256" key="5">
    <source>
        <dbReference type="ARBA" id="ARBA00022729"/>
    </source>
</evidence>
<dbReference type="KEGG" id="seds:AAY24_14390"/>
<evidence type="ECO:0000256" key="6">
    <source>
        <dbReference type="ARBA" id="ARBA00023136"/>
    </source>
</evidence>
<dbReference type="GO" id="GO:0015483">
    <property type="term" value="F:long-chain fatty acid transporting porin activity"/>
    <property type="evidence" value="ECO:0007669"/>
    <property type="project" value="TreeGrafter"/>
</dbReference>
<accession>A0A0F7K351</accession>
<evidence type="ECO:0000256" key="2">
    <source>
        <dbReference type="ARBA" id="ARBA00008163"/>
    </source>
</evidence>
<gene>
    <name evidence="9" type="ORF">AAY24_14390</name>
</gene>
<dbReference type="AlphaFoldDB" id="A0A0F7K351"/>
<protein>
    <recommendedName>
        <fullName evidence="11">Aromatic hydrocarbon degradation protein</fullName>
    </recommendedName>
</protein>
<evidence type="ECO:0000256" key="4">
    <source>
        <dbReference type="ARBA" id="ARBA00022692"/>
    </source>
</evidence>
<dbReference type="InterPro" id="IPR005017">
    <property type="entry name" value="OMPP1/FadL/TodX"/>
</dbReference>
<dbReference type="RefSeq" id="WP_046860282.1">
    <property type="nucleotide sequence ID" value="NZ_CP011412.1"/>
</dbReference>
<dbReference type="Gene3D" id="2.40.160.60">
    <property type="entry name" value="Outer membrane protein transport protein (OMPP1/FadL/TodX)"/>
    <property type="match status" value="1"/>
</dbReference>
<reference evidence="9 10" key="1">
    <citation type="journal article" date="2015" name="Genome Announc.">
        <title>Complete Genome Sequence of Sedimenticola thiotaurini Strain SIP-G1, a Polyphosphate- and Polyhydroxyalkanoate-Accumulating Sulfur-Oxidizing Gammaproteobacterium Isolated from Salt Marsh Sediments.</title>
        <authorList>
            <person name="Flood B.E."/>
            <person name="Jones D.S."/>
            <person name="Bailey J.V."/>
        </authorList>
    </citation>
    <scope>NUCLEOTIDE SEQUENCE [LARGE SCALE GENOMIC DNA]</scope>
    <source>
        <strain evidence="9 10">SIP-G1</strain>
    </source>
</reference>
<evidence type="ECO:0000256" key="3">
    <source>
        <dbReference type="ARBA" id="ARBA00022452"/>
    </source>
</evidence>
<evidence type="ECO:0000313" key="10">
    <source>
        <dbReference type="Proteomes" id="UP000034410"/>
    </source>
</evidence>
<evidence type="ECO:0000313" key="9">
    <source>
        <dbReference type="EMBL" id="AKH21353.1"/>
    </source>
</evidence>
<keyword evidence="10" id="KW-1185">Reference proteome</keyword>
<sequence>MHLKKQLLTAAISTIFASSAWATNGMNLEGYGPEALGMGGASFAYDNGTAASMNNPATLGLMNQGARLDLAVGFLGPDVDATATGMGTASSGGDAYYMPAFGYARKNGALTYGLAVFAQGGMGTEYNSNTWPGMMTPPTGRPEQRSEVAVGRAMVPVAYNVNDKLTIGGTVDLVWAGMDLIMSMGGGQLQQMTAGGLITGSLAPALPAFAANDIFQFDFSNGSDFTGEAMGYGVAGKLGLTYALSETVTFGATYHSKTRLSDLKANGAYMHFTDANNVMGGVTDIPGTVKIIDFEWPETYGLGVAFQATDKLMLAMDAKRIRWSDAMKNFKLSFTAAPGFGGGTTYITMPQNWDDQNVFSLGAAYAATKNLTLRIGANISDNPIPDNTLNPLFPAIIKEHYTAGFSYLLGDGSSEVTFALSHAPEVKQTNTNALGPGVDLTATHSQTSWQVMYSMNF</sequence>
<dbReference type="SUPFAM" id="SSF56935">
    <property type="entry name" value="Porins"/>
    <property type="match status" value="1"/>
</dbReference>
<name>A0A0F7K351_9GAMM</name>
<dbReference type="EMBL" id="CP011412">
    <property type="protein sequence ID" value="AKH21353.1"/>
    <property type="molecule type" value="Genomic_DNA"/>
</dbReference>
<keyword evidence="6" id="KW-0472">Membrane</keyword>
<dbReference type="GO" id="GO:0009279">
    <property type="term" value="C:cell outer membrane"/>
    <property type="evidence" value="ECO:0007669"/>
    <property type="project" value="UniProtKB-SubCell"/>
</dbReference>
<keyword evidence="4" id="KW-0812">Transmembrane</keyword>
<dbReference type="PANTHER" id="PTHR35093:SF8">
    <property type="entry name" value="OUTER MEMBRANE PROTEIN NMB0088-RELATED"/>
    <property type="match status" value="1"/>
</dbReference>
<feature type="signal peptide" evidence="8">
    <location>
        <begin position="1"/>
        <end position="22"/>
    </location>
</feature>
<comment type="subcellular location">
    <subcellularLocation>
        <location evidence="1">Cell outer membrane</location>
        <topology evidence="1">Multi-pass membrane protein</topology>
    </subcellularLocation>
</comment>
<dbReference type="PANTHER" id="PTHR35093">
    <property type="entry name" value="OUTER MEMBRANE PROTEIN NMB0088-RELATED"/>
    <property type="match status" value="1"/>
</dbReference>
<dbReference type="OrthoDB" id="19849at2"/>
<keyword evidence="5 8" id="KW-0732">Signal</keyword>
<keyword evidence="7" id="KW-0998">Cell outer membrane</keyword>